<organism evidence="2 3">
    <name type="scientific">Aquamicrobium soli</name>
    <dbReference type="NCBI Taxonomy" id="1811518"/>
    <lineage>
        <taxon>Bacteria</taxon>
        <taxon>Pseudomonadati</taxon>
        <taxon>Pseudomonadota</taxon>
        <taxon>Alphaproteobacteria</taxon>
        <taxon>Hyphomicrobiales</taxon>
        <taxon>Phyllobacteriaceae</taxon>
        <taxon>Aquamicrobium</taxon>
    </lineage>
</organism>
<dbReference type="EMBL" id="JBHRTK010000009">
    <property type="protein sequence ID" value="MFC3206054.1"/>
    <property type="molecule type" value="Genomic_DNA"/>
</dbReference>
<dbReference type="InterPro" id="IPR010266">
    <property type="entry name" value="NnrS"/>
</dbReference>
<dbReference type="RefSeq" id="WP_378219867.1">
    <property type="nucleotide sequence ID" value="NZ_JBHRTK010000009.1"/>
</dbReference>
<feature type="transmembrane region" description="Helical" evidence="1">
    <location>
        <begin position="362"/>
        <end position="382"/>
    </location>
</feature>
<feature type="transmembrane region" description="Helical" evidence="1">
    <location>
        <begin position="145"/>
        <end position="161"/>
    </location>
</feature>
<keyword evidence="1" id="KW-0472">Membrane</keyword>
<feature type="transmembrane region" description="Helical" evidence="1">
    <location>
        <begin position="240"/>
        <end position="257"/>
    </location>
</feature>
<keyword evidence="1" id="KW-1133">Transmembrane helix</keyword>
<keyword evidence="3" id="KW-1185">Reference proteome</keyword>
<gene>
    <name evidence="2" type="ORF">ACFOHJ_07515</name>
</gene>
<feature type="transmembrane region" description="Helical" evidence="1">
    <location>
        <begin position="62"/>
        <end position="78"/>
    </location>
</feature>
<reference evidence="3" key="1">
    <citation type="journal article" date="2019" name="Int. J. Syst. Evol. Microbiol.">
        <title>The Global Catalogue of Microorganisms (GCM) 10K type strain sequencing project: providing services to taxonomists for standard genome sequencing and annotation.</title>
        <authorList>
            <consortium name="The Broad Institute Genomics Platform"/>
            <consortium name="The Broad Institute Genome Sequencing Center for Infectious Disease"/>
            <person name="Wu L."/>
            <person name="Ma J."/>
        </authorList>
    </citation>
    <scope>NUCLEOTIDE SEQUENCE [LARGE SCALE GENOMIC DNA]</scope>
    <source>
        <strain evidence="3">KCTC 52165</strain>
    </source>
</reference>
<feature type="transmembrane region" description="Helical" evidence="1">
    <location>
        <begin position="21"/>
        <end position="42"/>
    </location>
</feature>
<keyword evidence="1" id="KW-0812">Transmembrane</keyword>
<feature type="transmembrane region" description="Helical" evidence="1">
    <location>
        <begin position="305"/>
        <end position="324"/>
    </location>
</feature>
<dbReference type="Pfam" id="PF05940">
    <property type="entry name" value="NnrS"/>
    <property type="match status" value="1"/>
</dbReference>
<evidence type="ECO:0000256" key="1">
    <source>
        <dbReference type="SAM" id="Phobius"/>
    </source>
</evidence>
<feature type="transmembrane region" description="Helical" evidence="1">
    <location>
        <begin position="269"/>
        <end position="293"/>
    </location>
</feature>
<evidence type="ECO:0000313" key="2">
    <source>
        <dbReference type="EMBL" id="MFC3206054.1"/>
    </source>
</evidence>
<feature type="transmembrane region" description="Helical" evidence="1">
    <location>
        <begin position="173"/>
        <end position="194"/>
    </location>
</feature>
<protein>
    <submittedName>
        <fullName evidence="2">NnrS family protein</fullName>
    </submittedName>
</protein>
<feature type="transmembrane region" description="Helical" evidence="1">
    <location>
        <begin position="90"/>
        <end position="108"/>
    </location>
</feature>
<feature type="transmembrane region" description="Helical" evidence="1">
    <location>
        <begin position="336"/>
        <end position="356"/>
    </location>
</feature>
<feature type="transmembrane region" description="Helical" evidence="1">
    <location>
        <begin position="114"/>
        <end position="133"/>
    </location>
</feature>
<evidence type="ECO:0000313" key="3">
    <source>
        <dbReference type="Proteomes" id="UP001595583"/>
    </source>
</evidence>
<feature type="transmembrane region" description="Helical" evidence="1">
    <location>
        <begin position="214"/>
        <end position="234"/>
    </location>
</feature>
<dbReference type="Proteomes" id="UP001595583">
    <property type="component" value="Unassembled WGS sequence"/>
</dbReference>
<sequence length="391" mass="41544">MAIPRTRPGNYPAILSYGFRPFFLFGSLYAGLAILLWLPLFYGKFQIDSLFAPVDWHVHELLFGYLAAVMTGFLLTAIPNWTGRLPVQGMPLLGLVLLWLAGRFAVFFSGQIGWLAAGVIDCAFLLAVAAAAATEIIAGRNWRNLKVLVPVTVLLAANILFHGEAHFAGISDIGRRLGIGAAILLITIIGGRIIPSFTRNWLVRENPGRLPVPFNRLDAAAIGLSALALAAWALLPEWPATGLALLAAGVANLWRLGRWAGQRTLRDPLVLILHVAYLFVPLGFVLAGLAALYPETLSPAAGIHAFGAGAIGTMTLAVMVRATLGHTGRALAARKAGCFVFAAVVAAAAIRIAAALGLPGDWAIHLAACAWALAFLGFGVLYGPMILRPRI</sequence>
<proteinExistence type="predicted"/>
<accession>A0ABV7KAA3</accession>
<name>A0ABV7KAA3_9HYPH</name>
<comment type="caution">
    <text evidence="2">The sequence shown here is derived from an EMBL/GenBank/DDBJ whole genome shotgun (WGS) entry which is preliminary data.</text>
</comment>